<dbReference type="FunFam" id="3.40.50.80:FF:000006">
    <property type="entry name" value="Dual oxidase 2"/>
    <property type="match status" value="1"/>
</dbReference>
<dbReference type="InterPro" id="IPR013112">
    <property type="entry name" value="FAD-bd_8"/>
</dbReference>
<feature type="transmembrane region" description="Helical" evidence="24">
    <location>
        <begin position="1157"/>
        <end position="1182"/>
    </location>
</feature>
<keyword evidence="16 24" id="KW-1133">Transmembrane helix</keyword>
<feature type="transmembrane region" description="Helical" evidence="24">
    <location>
        <begin position="584"/>
        <end position="609"/>
    </location>
</feature>
<name>A0A8C5P9H4_9ANUR</name>
<dbReference type="SUPFAM" id="SSF52343">
    <property type="entry name" value="Ferredoxin reductase-like, C-terminal NADP-linked domain"/>
    <property type="match status" value="1"/>
</dbReference>
<dbReference type="SFLD" id="SFLDG01169">
    <property type="entry name" value="NADPH_oxidase_subgroup_(NOX)"/>
    <property type="match status" value="1"/>
</dbReference>
<evidence type="ECO:0000256" key="21">
    <source>
        <dbReference type="ARBA" id="ARBA00047455"/>
    </source>
</evidence>
<keyword evidence="10" id="KW-0479">Metal-binding</keyword>
<keyword evidence="29" id="KW-1185">Reference proteome</keyword>
<evidence type="ECO:0000256" key="12">
    <source>
        <dbReference type="ARBA" id="ARBA00022737"/>
    </source>
</evidence>
<keyword evidence="7" id="KW-0575">Peroxidase</keyword>
<keyword evidence="12" id="KW-0677">Repeat</keyword>
<dbReference type="Pfam" id="PF01794">
    <property type="entry name" value="Ferric_reduct"/>
    <property type="match status" value="1"/>
</dbReference>
<dbReference type="EC" id="1.6.3.1" evidence="5"/>
<keyword evidence="13" id="KW-0274">FAD</keyword>
<keyword evidence="19" id="KW-0325">Glycoprotein</keyword>
<reference evidence="28" key="1">
    <citation type="submission" date="2025-08" db="UniProtKB">
        <authorList>
            <consortium name="Ensembl"/>
        </authorList>
    </citation>
    <scope>IDENTIFICATION</scope>
</reference>
<comment type="pathway">
    <text evidence="3">Hormone biosynthesis; thyroid hormone biosynthesis.</text>
</comment>
<dbReference type="GO" id="GO:0042554">
    <property type="term" value="P:superoxide anion generation"/>
    <property type="evidence" value="ECO:0007669"/>
    <property type="project" value="TreeGrafter"/>
</dbReference>
<feature type="domain" description="FAD-binding FR-type" evidence="27">
    <location>
        <begin position="1244"/>
        <end position="1344"/>
    </location>
</feature>
<reference evidence="28" key="2">
    <citation type="submission" date="2025-09" db="UniProtKB">
        <authorList>
            <consortium name="Ensembl"/>
        </authorList>
    </citation>
    <scope>IDENTIFICATION</scope>
</reference>
<dbReference type="OrthoDB" id="6019201at2759"/>
<dbReference type="GO" id="GO:0004601">
    <property type="term" value="F:peroxidase activity"/>
    <property type="evidence" value="ECO:0007669"/>
    <property type="project" value="UniProtKB-KW"/>
</dbReference>
<dbReference type="Pfam" id="PF08030">
    <property type="entry name" value="NAD_binding_6"/>
    <property type="match status" value="1"/>
</dbReference>
<evidence type="ECO:0000256" key="15">
    <source>
        <dbReference type="ARBA" id="ARBA00022857"/>
    </source>
</evidence>
<dbReference type="Ensembl" id="ENSLLET00000006963.1">
    <property type="protein sequence ID" value="ENSLLEP00000006690.1"/>
    <property type="gene ID" value="ENSLLEG00000004205.1"/>
</dbReference>
<dbReference type="Pfam" id="PF03098">
    <property type="entry name" value="An_peroxidase"/>
    <property type="match status" value="1"/>
</dbReference>
<keyword evidence="11 25" id="KW-0732">Signal</keyword>
<dbReference type="SUPFAM" id="SSF48113">
    <property type="entry name" value="Heme-dependent peroxidases"/>
    <property type="match status" value="1"/>
</dbReference>
<proteinExistence type="inferred from homology"/>
<dbReference type="Pfam" id="PF13833">
    <property type="entry name" value="EF-hand_8"/>
    <property type="match status" value="1"/>
</dbReference>
<evidence type="ECO:0000256" key="22">
    <source>
        <dbReference type="ARBA" id="ARBA00048762"/>
    </source>
</evidence>
<gene>
    <name evidence="28" type="primary">DUOX2</name>
</gene>
<protein>
    <recommendedName>
        <fullName evidence="5">NAD(P)H oxidase (H2O2-forming)</fullName>
        <ecNumber evidence="5">1.6.3.1</ecNumber>
    </recommendedName>
</protein>
<evidence type="ECO:0000256" key="18">
    <source>
        <dbReference type="ARBA" id="ARBA00023136"/>
    </source>
</evidence>
<dbReference type="InterPro" id="IPR002048">
    <property type="entry name" value="EF_hand_dom"/>
</dbReference>
<feature type="compositionally biased region" description="Basic and acidic residues" evidence="23">
    <location>
        <begin position="963"/>
        <end position="972"/>
    </location>
</feature>
<dbReference type="InterPro" id="IPR017938">
    <property type="entry name" value="Riboflavin_synthase-like_b-brl"/>
</dbReference>
<comment type="function">
    <text evidence="1">Generates hydrogen peroxide which is required for the activity of thyroid peroxidase/TPO and lactoperoxidase/LPO. Plays a role in thyroid hormones synthesis and lactoperoxidase-mediated antimicrobial defense at the surface of mucosa. May have its own peroxidase activity through its N-terminal peroxidase-like domain.</text>
</comment>
<dbReference type="GO" id="GO:0016174">
    <property type="term" value="F:NAD(P)H oxidase H2O2-forming activity"/>
    <property type="evidence" value="ECO:0007669"/>
    <property type="project" value="UniProtKB-EC"/>
</dbReference>
<evidence type="ECO:0000256" key="4">
    <source>
        <dbReference type="ARBA" id="ARBA00005644"/>
    </source>
</evidence>
<accession>A0A8C5P9H4</accession>
<dbReference type="GO" id="GO:0042742">
    <property type="term" value="P:defense response to bacterium"/>
    <property type="evidence" value="ECO:0007669"/>
    <property type="project" value="UniProtKB-ARBA"/>
</dbReference>
<evidence type="ECO:0000256" key="23">
    <source>
        <dbReference type="SAM" id="MobiDB-lite"/>
    </source>
</evidence>
<dbReference type="InterPro" id="IPR017927">
    <property type="entry name" value="FAD-bd_FR_type"/>
</dbReference>
<comment type="similarity">
    <text evidence="4">In the N-terminal section; belongs to the peroxidase family.</text>
</comment>
<feature type="transmembrane region" description="Helical" evidence="24">
    <location>
        <begin position="1124"/>
        <end position="1145"/>
    </location>
</feature>
<dbReference type="InterPro" id="IPR039261">
    <property type="entry name" value="FNR_nucleotide-bd"/>
</dbReference>
<evidence type="ECO:0000256" key="20">
    <source>
        <dbReference type="ARBA" id="ARBA00023324"/>
    </source>
</evidence>
<dbReference type="Gene3D" id="3.40.50.80">
    <property type="entry name" value="Nucleotide-binding domain of ferredoxin-NADP reductase (FNR) module"/>
    <property type="match status" value="1"/>
</dbReference>
<evidence type="ECO:0000313" key="28">
    <source>
        <dbReference type="Ensembl" id="ENSLLEP00000006690.1"/>
    </source>
</evidence>
<dbReference type="CDD" id="cd00051">
    <property type="entry name" value="EFh"/>
    <property type="match status" value="2"/>
</dbReference>
<dbReference type="InterPro" id="IPR034821">
    <property type="entry name" value="DUOX_peroxidase"/>
</dbReference>
<evidence type="ECO:0000256" key="1">
    <source>
        <dbReference type="ARBA" id="ARBA00003796"/>
    </source>
</evidence>
<evidence type="ECO:0000256" key="2">
    <source>
        <dbReference type="ARBA" id="ARBA00004424"/>
    </source>
</evidence>
<dbReference type="UniPathway" id="UPA00194"/>
<evidence type="ECO:0000256" key="16">
    <source>
        <dbReference type="ARBA" id="ARBA00022989"/>
    </source>
</evidence>
<evidence type="ECO:0000256" key="11">
    <source>
        <dbReference type="ARBA" id="ARBA00022729"/>
    </source>
</evidence>
<dbReference type="Proteomes" id="UP000694569">
    <property type="component" value="Unplaced"/>
</dbReference>
<dbReference type="InterPro" id="IPR019791">
    <property type="entry name" value="Haem_peroxidase_animal"/>
</dbReference>
<keyword evidence="14" id="KW-0106">Calcium</keyword>
<evidence type="ECO:0000256" key="9">
    <source>
        <dbReference type="ARBA" id="ARBA00022692"/>
    </source>
</evidence>
<keyword evidence="18 24" id="KW-0472">Membrane</keyword>
<evidence type="ECO:0000256" key="24">
    <source>
        <dbReference type="SAM" id="Phobius"/>
    </source>
</evidence>
<feature type="transmembrane region" description="Helical" evidence="24">
    <location>
        <begin position="1054"/>
        <end position="1076"/>
    </location>
</feature>
<dbReference type="PANTHER" id="PTHR11972:SF207">
    <property type="entry name" value="NAD(P)H OXIDASE (H2O2-FORMING)"/>
    <property type="match status" value="1"/>
</dbReference>
<evidence type="ECO:0000256" key="14">
    <source>
        <dbReference type="ARBA" id="ARBA00022837"/>
    </source>
</evidence>
<evidence type="ECO:0000256" key="10">
    <source>
        <dbReference type="ARBA" id="ARBA00022723"/>
    </source>
</evidence>
<dbReference type="InterPro" id="IPR010255">
    <property type="entry name" value="Haem_peroxidase_sf"/>
</dbReference>
<dbReference type="Gene3D" id="2.40.30.10">
    <property type="entry name" value="Translation factors"/>
    <property type="match status" value="1"/>
</dbReference>
<dbReference type="GeneTree" id="ENSGT00940000160291"/>
<dbReference type="PANTHER" id="PTHR11972">
    <property type="entry name" value="NADPH OXIDASE"/>
    <property type="match status" value="1"/>
</dbReference>
<dbReference type="PROSITE" id="PS50292">
    <property type="entry name" value="PEROXIDASE_3"/>
    <property type="match status" value="1"/>
</dbReference>
<dbReference type="Gene3D" id="1.10.640.10">
    <property type="entry name" value="Haem peroxidase domain superfamily, animal type"/>
    <property type="match status" value="1"/>
</dbReference>
<dbReference type="SUPFAM" id="SSF47473">
    <property type="entry name" value="EF-hand"/>
    <property type="match status" value="1"/>
</dbReference>
<evidence type="ECO:0000256" key="8">
    <source>
        <dbReference type="ARBA" id="ARBA00022630"/>
    </source>
</evidence>
<dbReference type="PROSITE" id="PS51384">
    <property type="entry name" value="FAD_FR"/>
    <property type="match status" value="1"/>
</dbReference>
<dbReference type="GO" id="GO:0042446">
    <property type="term" value="P:hormone biosynthetic process"/>
    <property type="evidence" value="ECO:0007669"/>
    <property type="project" value="UniProtKB-KW"/>
</dbReference>
<evidence type="ECO:0000256" key="19">
    <source>
        <dbReference type="ARBA" id="ARBA00023180"/>
    </source>
</evidence>
<dbReference type="FunFam" id="1.10.640.10:FF:000004">
    <property type="entry name" value="Dual oxidase 2"/>
    <property type="match status" value="1"/>
</dbReference>
<dbReference type="FunFam" id="2.40.30.10:FF:000059">
    <property type="entry name" value="dual oxidase isoform X1"/>
    <property type="match status" value="1"/>
</dbReference>
<dbReference type="SFLD" id="SFLDG01168">
    <property type="entry name" value="Ferric_reductase_subgroup_(FRE"/>
    <property type="match status" value="1"/>
</dbReference>
<dbReference type="GO" id="GO:0016175">
    <property type="term" value="F:superoxide-generating NAD(P)H oxidase activity"/>
    <property type="evidence" value="ECO:0007669"/>
    <property type="project" value="UniProtKB-ARBA"/>
</dbReference>
<dbReference type="GO" id="GO:0005509">
    <property type="term" value="F:calcium ion binding"/>
    <property type="evidence" value="ECO:0007669"/>
    <property type="project" value="InterPro"/>
</dbReference>
<dbReference type="PROSITE" id="PS50222">
    <property type="entry name" value="EF_HAND_2"/>
    <property type="match status" value="2"/>
</dbReference>
<organism evidence="28 29">
    <name type="scientific">Leptobrachium leishanense</name>
    <name type="common">Leishan spiny toad</name>
    <dbReference type="NCBI Taxonomy" id="445787"/>
    <lineage>
        <taxon>Eukaryota</taxon>
        <taxon>Metazoa</taxon>
        <taxon>Chordata</taxon>
        <taxon>Craniata</taxon>
        <taxon>Vertebrata</taxon>
        <taxon>Euteleostomi</taxon>
        <taxon>Amphibia</taxon>
        <taxon>Batrachia</taxon>
        <taxon>Anura</taxon>
        <taxon>Pelobatoidea</taxon>
        <taxon>Megophryidae</taxon>
        <taxon>Leptobrachium</taxon>
    </lineage>
</organism>
<keyword evidence="15" id="KW-0521">NADP</keyword>
<evidence type="ECO:0000259" key="27">
    <source>
        <dbReference type="PROSITE" id="PS51384"/>
    </source>
</evidence>
<dbReference type="GO" id="GO:0016324">
    <property type="term" value="C:apical plasma membrane"/>
    <property type="evidence" value="ECO:0007669"/>
    <property type="project" value="UniProtKB-SubCell"/>
</dbReference>
<keyword evidence="6" id="KW-0893">Thyroid hormones biosynthesis</keyword>
<keyword evidence="9 24" id="KW-0812">Transmembrane</keyword>
<dbReference type="GO" id="GO:0043020">
    <property type="term" value="C:NADPH oxidase complex"/>
    <property type="evidence" value="ECO:0007669"/>
    <property type="project" value="TreeGrafter"/>
</dbReference>
<dbReference type="SUPFAM" id="SSF63380">
    <property type="entry name" value="Riboflavin synthase domain-like"/>
    <property type="match status" value="1"/>
</dbReference>
<feature type="transmembrane region" description="Helical" evidence="24">
    <location>
        <begin position="1194"/>
        <end position="1217"/>
    </location>
</feature>
<dbReference type="InterPro" id="IPR013121">
    <property type="entry name" value="Fe_red_NAD-bd_6"/>
</dbReference>
<evidence type="ECO:0000256" key="3">
    <source>
        <dbReference type="ARBA" id="ARBA00005197"/>
    </source>
</evidence>
<feature type="signal peptide" evidence="25">
    <location>
        <begin position="1"/>
        <end position="20"/>
    </location>
</feature>
<feature type="chain" id="PRO_5034505426" description="NAD(P)H oxidase (H2O2-forming)" evidence="25">
    <location>
        <begin position="21"/>
        <end position="1519"/>
    </location>
</feature>
<feature type="compositionally biased region" description="Polar residues" evidence="23">
    <location>
        <begin position="947"/>
        <end position="962"/>
    </location>
</feature>
<evidence type="ECO:0000256" key="6">
    <source>
        <dbReference type="ARBA" id="ARBA00022534"/>
    </source>
</evidence>
<keyword evidence="8" id="KW-0285">Flavoprotein</keyword>
<comment type="catalytic activity">
    <reaction evidence="22">
        <text>NADPH + O2 + H(+) = H2O2 + NADP(+)</text>
        <dbReference type="Rhea" id="RHEA:11260"/>
        <dbReference type="ChEBI" id="CHEBI:15378"/>
        <dbReference type="ChEBI" id="CHEBI:15379"/>
        <dbReference type="ChEBI" id="CHEBI:16240"/>
        <dbReference type="ChEBI" id="CHEBI:57783"/>
        <dbReference type="ChEBI" id="CHEBI:58349"/>
        <dbReference type="EC" id="1.6.3.1"/>
    </reaction>
</comment>
<dbReference type="Pfam" id="PF13499">
    <property type="entry name" value="EF-hand_7"/>
    <property type="match status" value="1"/>
</dbReference>
<dbReference type="SFLD" id="SFLDS00052">
    <property type="entry name" value="Ferric_Reductase_Domain"/>
    <property type="match status" value="1"/>
</dbReference>
<dbReference type="InterPro" id="IPR013130">
    <property type="entry name" value="Fe3_Rdtase_TM_dom"/>
</dbReference>
<evidence type="ECO:0000256" key="17">
    <source>
        <dbReference type="ARBA" id="ARBA00023002"/>
    </source>
</evidence>
<evidence type="ECO:0000259" key="26">
    <source>
        <dbReference type="PROSITE" id="PS50222"/>
    </source>
</evidence>
<keyword evidence="20" id="KW-0376">Hydrogen peroxide</keyword>
<feature type="domain" description="EF-hand" evidence="26">
    <location>
        <begin position="842"/>
        <end position="877"/>
    </location>
</feature>
<dbReference type="PRINTS" id="PR00457">
    <property type="entry name" value="ANPEROXIDASE"/>
</dbReference>
<dbReference type="PROSITE" id="PS00018">
    <property type="entry name" value="EF_HAND_1"/>
    <property type="match status" value="2"/>
</dbReference>
<evidence type="ECO:0000256" key="13">
    <source>
        <dbReference type="ARBA" id="ARBA00022827"/>
    </source>
</evidence>
<feature type="transmembrane region" description="Helical" evidence="24">
    <location>
        <begin position="1015"/>
        <end position="1034"/>
    </location>
</feature>
<keyword evidence="17" id="KW-0560">Oxidoreductase</keyword>
<evidence type="ECO:0000256" key="5">
    <source>
        <dbReference type="ARBA" id="ARBA00012698"/>
    </source>
</evidence>
<comment type="catalytic activity">
    <reaction evidence="21">
        <text>NADH + O2 + H(+) = H2O2 + NAD(+)</text>
        <dbReference type="Rhea" id="RHEA:11264"/>
        <dbReference type="ChEBI" id="CHEBI:15378"/>
        <dbReference type="ChEBI" id="CHEBI:15379"/>
        <dbReference type="ChEBI" id="CHEBI:16240"/>
        <dbReference type="ChEBI" id="CHEBI:57540"/>
        <dbReference type="ChEBI" id="CHEBI:57945"/>
        <dbReference type="EC" id="1.6.3.1"/>
    </reaction>
</comment>
<dbReference type="GO" id="GO:0006979">
    <property type="term" value="P:response to oxidative stress"/>
    <property type="evidence" value="ECO:0007669"/>
    <property type="project" value="InterPro"/>
</dbReference>
<dbReference type="Gene3D" id="1.10.238.10">
    <property type="entry name" value="EF-hand"/>
    <property type="match status" value="1"/>
</dbReference>
<dbReference type="GO" id="GO:0006590">
    <property type="term" value="P:thyroid hormone generation"/>
    <property type="evidence" value="ECO:0007669"/>
    <property type="project" value="UniProtKB-UniPathway"/>
</dbReference>
<dbReference type="GO" id="GO:0020037">
    <property type="term" value="F:heme binding"/>
    <property type="evidence" value="ECO:0007669"/>
    <property type="project" value="InterPro"/>
</dbReference>
<dbReference type="GO" id="GO:0009653">
    <property type="term" value="P:anatomical structure morphogenesis"/>
    <property type="evidence" value="ECO:0007669"/>
    <property type="project" value="UniProtKB-ARBA"/>
</dbReference>
<evidence type="ECO:0000313" key="29">
    <source>
        <dbReference type="Proteomes" id="UP000694569"/>
    </source>
</evidence>
<evidence type="ECO:0000256" key="7">
    <source>
        <dbReference type="ARBA" id="ARBA00022559"/>
    </source>
</evidence>
<dbReference type="GO" id="GO:0042744">
    <property type="term" value="P:hydrogen peroxide catabolic process"/>
    <property type="evidence" value="ECO:0007669"/>
    <property type="project" value="UniProtKB-KW"/>
</dbReference>
<feature type="domain" description="EF-hand" evidence="26">
    <location>
        <begin position="806"/>
        <end position="841"/>
    </location>
</feature>
<feature type="region of interest" description="Disordered" evidence="23">
    <location>
        <begin position="947"/>
        <end position="977"/>
    </location>
</feature>
<dbReference type="CDD" id="cd09820">
    <property type="entry name" value="dual_peroxidase_like"/>
    <property type="match status" value="1"/>
</dbReference>
<dbReference type="SMART" id="SM00054">
    <property type="entry name" value="EFh"/>
    <property type="match status" value="2"/>
</dbReference>
<dbReference type="InterPro" id="IPR037120">
    <property type="entry name" value="Haem_peroxidase_sf_animal"/>
</dbReference>
<evidence type="ECO:0000256" key="25">
    <source>
        <dbReference type="SAM" id="SignalP"/>
    </source>
</evidence>
<comment type="subcellular location">
    <subcellularLocation>
        <location evidence="2">Apical cell membrane</location>
        <topology evidence="2">Multi-pass membrane protein</topology>
    </subcellularLocation>
</comment>
<dbReference type="Pfam" id="PF08022">
    <property type="entry name" value="FAD_binding_8"/>
    <property type="match status" value="1"/>
</dbReference>
<sequence>MDWKLLVCLTFLLNVWGAQTNVDWEVQRYDGWYNNLAHHSTGTKDSKFLRLNPASYSDGVYEVAKEPELPNPRIISDVVMKGQSGLASPRNLTVLGVFFGYHLLSEIVSTEHCACPAEFLNIYIPGGDKVFDPTNKSNVVLPYQRSKWSPGTGRSPNNPRDQVNSVTTWIDGSSIYGSSHSWCDALRSFSGGQLASGADKQFPSNAKSSLPMWKAPDPSTGQRGNEGIYGFGNAMANESPFLQAASIVWFRYHNYLAQTFMERNPDWTDEDVFQNARKWVIATYQNIAFYEWLPIFLNSSATLYSGYKQQTDPSVSSEFRAITSQVLYSMMPSGVYMRNRECQFRNNVIGLDGQPRPALRLCNNYWNRQNPNLQNGADVDELILGMASQIAEKEDNIVVEDLRDYWYGKMQYSRTDLSAFSIQGGRDFGLSSFNKVKKSSGYTPLQGWQDIQNSEIRENLSSLYNNDIDKLELIPGAMLEINGGLGEFVTNLILEQFIQIRDGDRFWFENNKNGLFNQTEIDQIRNTKFHHVLLAVINATDKDIQDSIFQWKAGDPCSQPSQLRSDELEKCVPLTVANYFEGSAAGFGIAITALCLLPLVSLLLAYGIAKSQEKAFNRFQKKIHSTGINEAKGGEGFPVTEWCGDGEPNQQVLIKFLPNRTITVSDTRQTKTRTINLQNQQKVNVVLSNSDGDRALCLKIPKEYDLVLFFDNQGERTSFVHKFNELFNGSGVTPSLLELNEKSLLKESFSKKQRREMLETFFRHSMSHVIAIQRADAGELQQRSVRDALKSEISREELAELLGLDQRASFVDSLFSLADKDKNGYLSFKELCFILAKLFKGKADEKLQFLFAMHDSNGNGTLTKEEFSRMLRSFSEISHYLSPDQTEKVIESMLNEAGFSSRQEITWDEFYSLFKDHTSVLDSTTLLSQGSEAGTPSRNAVGNVSFISKNNHRNGPTGNISTVEHEGQELRNRGNNRTNYNVNQRQIYTEARREKYERNKLRQKIQQLKRWVENYRRHIVCLTIFYGISAGLFAERGYYYGFASPPTGISQSTYVGLIVSRGSAACVSFMFSYMLLTMCRNLITFLRETFLNRYIPFDAAVDFHRWIAMSALILSILHTLGHLVNVYIFSITPLSILGCVFPTVFTDDGSEYPQRYYWWFFETIPGMTGVLLLLVLALMYIFACYHFRRVSFRWFWITHHLYVIFYVLTIIHGSFALIQQPRFHIYFIVPAIIYVGDKLVSLSRKKVEIEVLKAERLPSGVTHLKFQRPSDFDYKSGQWVRIACLSLGTDEYHPFTLTSAPHETSLSLHIRAVGPWTTRLRETYNNSNSPKLYLDGPFGEGHQEWNRFEVSVLVGGGIGVTPFASILKDLVFRSSINASIQCKKVYFIWVTRTQKQFEWLTDIIRKVEEKDTNDLLSVHIYITQLAEKYDFRTTMLYICERNFQRVQNRSLLTGLRSVTHFGRPPFVDFFKSLQDVHPTAKKIGVFSCGPPGMTKNVETACRKLNKKDESYFVHHYENF</sequence>
<dbReference type="InterPro" id="IPR018247">
    <property type="entry name" value="EF_Hand_1_Ca_BS"/>
</dbReference>
<dbReference type="InterPro" id="IPR050369">
    <property type="entry name" value="RBOH/FRE"/>
</dbReference>
<dbReference type="InterPro" id="IPR011992">
    <property type="entry name" value="EF-hand-dom_pair"/>
</dbReference>
<dbReference type="CDD" id="cd06186">
    <property type="entry name" value="NOX_Duox_like_FAD_NADP"/>
    <property type="match status" value="1"/>
</dbReference>